<feature type="domain" description="Zn(2)-C6 fungal-type" evidence="10">
    <location>
        <begin position="15"/>
        <end position="45"/>
    </location>
</feature>
<dbReference type="PANTHER" id="PTHR47782">
    <property type="entry name" value="ZN(II)2CYS6 TRANSCRIPTION FACTOR (EUROFUNG)-RELATED"/>
    <property type="match status" value="1"/>
</dbReference>
<evidence type="ECO:0000256" key="1">
    <source>
        <dbReference type="ARBA" id="ARBA00004123"/>
    </source>
</evidence>
<feature type="compositionally biased region" description="Polar residues" evidence="8">
    <location>
        <begin position="164"/>
        <end position="177"/>
    </location>
</feature>
<evidence type="ECO:0000256" key="2">
    <source>
        <dbReference type="ARBA" id="ARBA00022723"/>
    </source>
</evidence>
<dbReference type="PROSITE" id="PS00463">
    <property type="entry name" value="ZN2_CY6_FUNGAL_1"/>
    <property type="match status" value="1"/>
</dbReference>
<keyword evidence="9" id="KW-1133">Transmembrane helix</keyword>
<dbReference type="RefSeq" id="XP_030995559.1">
    <property type="nucleotide sequence ID" value="XM_031140353.1"/>
</dbReference>
<feature type="transmembrane region" description="Helical" evidence="9">
    <location>
        <begin position="551"/>
        <end position="570"/>
    </location>
</feature>
<feature type="region of interest" description="Disordered" evidence="8">
    <location>
        <begin position="101"/>
        <end position="120"/>
    </location>
</feature>
<dbReference type="InterPro" id="IPR001138">
    <property type="entry name" value="Zn2Cys6_DnaBD"/>
</dbReference>
<dbReference type="InterPro" id="IPR007219">
    <property type="entry name" value="XnlR_reg_dom"/>
</dbReference>
<keyword evidence="6" id="KW-0804">Transcription</keyword>
<evidence type="ECO:0000256" key="6">
    <source>
        <dbReference type="ARBA" id="ARBA00023163"/>
    </source>
</evidence>
<evidence type="ECO:0000313" key="12">
    <source>
        <dbReference type="Proteomes" id="UP000319257"/>
    </source>
</evidence>
<dbReference type="GO" id="GO:0008270">
    <property type="term" value="F:zinc ion binding"/>
    <property type="evidence" value="ECO:0007669"/>
    <property type="project" value="InterPro"/>
</dbReference>
<dbReference type="InParanoid" id="A0A507BAM9"/>
<dbReference type="CDD" id="cd00067">
    <property type="entry name" value="GAL4"/>
    <property type="match status" value="1"/>
</dbReference>
<name>A0A507BAM9_9PEZI</name>
<dbReference type="Pfam" id="PF00172">
    <property type="entry name" value="Zn_clus"/>
    <property type="match status" value="1"/>
</dbReference>
<dbReference type="GO" id="GO:0005634">
    <property type="term" value="C:nucleus"/>
    <property type="evidence" value="ECO:0007669"/>
    <property type="project" value="UniProtKB-SubCell"/>
</dbReference>
<keyword evidence="4" id="KW-0805">Transcription regulation</keyword>
<dbReference type="EMBL" id="SKBQ01000031">
    <property type="protein sequence ID" value="TPX13848.1"/>
    <property type="molecule type" value="Genomic_DNA"/>
</dbReference>
<dbReference type="STRING" id="1093900.A0A507BAM9"/>
<keyword evidence="9" id="KW-0472">Membrane</keyword>
<evidence type="ECO:0000256" key="4">
    <source>
        <dbReference type="ARBA" id="ARBA00023015"/>
    </source>
</evidence>
<evidence type="ECO:0000256" key="3">
    <source>
        <dbReference type="ARBA" id="ARBA00022833"/>
    </source>
</evidence>
<keyword evidence="5" id="KW-0238">DNA-binding</keyword>
<evidence type="ECO:0000313" key="11">
    <source>
        <dbReference type="EMBL" id="TPX13848.1"/>
    </source>
</evidence>
<dbReference type="GO" id="GO:0006351">
    <property type="term" value="P:DNA-templated transcription"/>
    <property type="evidence" value="ECO:0007669"/>
    <property type="project" value="InterPro"/>
</dbReference>
<protein>
    <recommendedName>
        <fullName evidence="10">Zn(2)-C6 fungal-type domain-containing protein</fullName>
    </recommendedName>
</protein>
<evidence type="ECO:0000259" key="10">
    <source>
        <dbReference type="PROSITE" id="PS50048"/>
    </source>
</evidence>
<dbReference type="OrthoDB" id="25921at2759"/>
<dbReference type="AlphaFoldDB" id="A0A507BAM9"/>
<dbReference type="SMART" id="SM00906">
    <property type="entry name" value="Fungal_trans"/>
    <property type="match status" value="1"/>
</dbReference>
<evidence type="ECO:0000256" key="7">
    <source>
        <dbReference type="ARBA" id="ARBA00023242"/>
    </source>
</evidence>
<keyword evidence="9" id="KW-0812">Transmembrane</keyword>
<proteinExistence type="predicted"/>
<keyword evidence="3" id="KW-0862">Zinc</keyword>
<evidence type="ECO:0000256" key="5">
    <source>
        <dbReference type="ARBA" id="ARBA00023125"/>
    </source>
</evidence>
<evidence type="ECO:0000256" key="8">
    <source>
        <dbReference type="SAM" id="MobiDB-lite"/>
    </source>
</evidence>
<dbReference type="InterPro" id="IPR052202">
    <property type="entry name" value="Yeast_MetPath_Reg"/>
</dbReference>
<dbReference type="InterPro" id="IPR036864">
    <property type="entry name" value="Zn2-C6_fun-type_DNA-bd_sf"/>
</dbReference>
<dbReference type="GO" id="GO:0045944">
    <property type="term" value="P:positive regulation of transcription by RNA polymerase II"/>
    <property type="evidence" value="ECO:0007669"/>
    <property type="project" value="TreeGrafter"/>
</dbReference>
<dbReference type="GeneID" id="41973239"/>
<sequence>MPTPVAAAASDAPQACDRCHRRKTRCDKVHPECGPCRRAQASCVYSERAKQPVYRRRFVENLERRIHQLEAANRRLSAAAAAASSAPPAATSPDVDETIVSQAGEENGRPRSRNDSGTDDIANEVSYLSTSAGGDRQFLGSTSGILLASLVNAGVPVNAERLANPSNSTLSPGTSPVTRDWGADDRSLPPEQLARHLIEAYLAHDHLSYPFLHPRAVRATVDCIYSDASFSRTHAFEAFMFNMILAIATSQVYKFNWQALPDAETHHQRAAIHLNQVLSEGGLRALQAMLLLCQFRLGSSTTDASGSLWHIVGIAARMCFELGLHRETMYRLNKPNGAQGDISHLSPKFEENEVRRRCFWSAFVFDRMVSITLGRPLAICIEDIDVELPTEDLDEVSSPSVIGADDQTLPRIAPSYRTRLFVHLVRYRDICGRCLTSLHRGSKAAAQSEDDLHRIRSGLAAELDAWRADTNNLDLPELDLMTRLAEARSSFQSKAWYEMLYHNGVLLLYRPSVTTVSAANADSQSLQHIFSAAHQSITLYAYLLRSRKINFLWITMHSVFIAGLSYVYALSRHFREKRRRGEGPRTQLAEEPSIVDIVNCCRACSNVLVAISERCNAQKNCHEVFDRLSDAVLADAVAVLSGLSSSGPVARSSDLGQQTSASSVGDARAQGHMMDGLDCIQASFPVSADDEFAAGGLQPSLAVDNALRDCFPDLQRMGDSQWGDDAILQLSTDWLGEIDQGGGLLEDWNLQIG</sequence>
<accession>A0A507BAM9</accession>
<evidence type="ECO:0000256" key="9">
    <source>
        <dbReference type="SAM" id="Phobius"/>
    </source>
</evidence>
<organism evidence="11 12">
    <name type="scientific">Thyridium curvatum</name>
    <dbReference type="NCBI Taxonomy" id="1093900"/>
    <lineage>
        <taxon>Eukaryota</taxon>
        <taxon>Fungi</taxon>
        <taxon>Dikarya</taxon>
        <taxon>Ascomycota</taxon>
        <taxon>Pezizomycotina</taxon>
        <taxon>Sordariomycetes</taxon>
        <taxon>Sordariomycetidae</taxon>
        <taxon>Thyridiales</taxon>
        <taxon>Thyridiaceae</taxon>
        <taxon>Thyridium</taxon>
    </lineage>
</organism>
<feature type="compositionally biased region" description="Basic and acidic residues" evidence="8">
    <location>
        <begin position="106"/>
        <end position="116"/>
    </location>
</feature>
<dbReference type="GO" id="GO:0043565">
    <property type="term" value="F:sequence-specific DNA binding"/>
    <property type="evidence" value="ECO:0007669"/>
    <property type="project" value="TreeGrafter"/>
</dbReference>
<comment type="caution">
    <text evidence="11">The sequence shown here is derived from an EMBL/GenBank/DDBJ whole genome shotgun (WGS) entry which is preliminary data.</text>
</comment>
<dbReference type="Gene3D" id="4.10.240.10">
    <property type="entry name" value="Zn(2)-C6 fungal-type DNA-binding domain"/>
    <property type="match status" value="1"/>
</dbReference>
<keyword evidence="7" id="KW-0539">Nucleus</keyword>
<dbReference type="GO" id="GO:0000981">
    <property type="term" value="F:DNA-binding transcription factor activity, RNA polymerase II-specific"/>
    <property type="evidence" value="ECO:0007669"/>
    <property type="project" value="InterPro"/>
</dbReference>
<keyword evidence="2" id="KW-0479">Metal-binding</keyword>
<gene>
    <name evidence="11" type="ORF">E0L32_005792</name>
</gene>
<dbReference type="PANTHER" id="PTHR47782:SF12">
    <property type="entry name" value="ZN(II)2CYS6 TRANSCRIPTION FACTOR (EUROFUNG)"/>
    <property type="match status" value="1"/>
</dbReference>
<reference evidence="11 12" key="1">
    <citation type="submission" date="2019-06" db="EMBL/GenBank/DDBJ databases">
        <title>Draft genome sequence of the filamentous fungus Phialemoniopsis curvata isolated from diesel fuel.</title>
        <authorList>
            <person name="Varaljay V.A."/>
            <person name="Lyon W.J."/>
            <person name="Crouch A.L."/>
            <person name="Drake C.E."/>
            <person name="Hollomon J.M."/>
            <person name="Nadeau L.J."/>
            <person name="Nunn H.S."/>
            <person name="Stevenson B.S."/>
            <person name="Bojanowski C.L."/>
            <person name="Crookes-Goodson W.J."/>
        </authorList>
    </citation>
    <scope>NUCLEOTIDE SEQUENCE [LARGE SCALE GENOMIC DNA]</scope>
    <source>
        <strain evidence="11 12">D216</strain>
    </source>
</reference>
<feature type="region of interest" description="Disordered" evidence="8">
    <location>
        <begin position="162"/>
        <end position="184"/>
    </location>
</feature>
<dbReference type="SMART" id="SM00066">
    <property type="entry name" value="GAL4"/>
    <property type="match status" value="1"/>
</dbReference>
<comment type="subcellular location">
    <subcellularLocation>
        <location evidence="1">Nucleus</location>
    </subcellularLocation>
</comment>
<dbReference type="CDD" id="cd12148">
    <property type="entry name" value="fungal_TF_MHR"/>
    <property type="match status" value="1"/>
</dbReference>
<dbReference type="Proteomes" id="UP000319257">
    <property type="component" value="Unassembled WGS sequence"/>
</dbReference>
<dbReference type="Pfam" id="PF04082">
    <property type="entry name" value="Fungal_trans"/>
    <property type="match status" value="1"/>
</dbReference>
<dbReference type="PROSITE" id="PS50048">
    <property type="entry name" value="ZN2_CY6_FUNGAL_2"/>
    <property type="match status" value="1"/>
</dbReference>
<dbReference type="SUPFAM" id="SSF57701">
    <property type="entry name" value="Zn2/Cys6 DNA-binding domain"/>
    <property type="match status" value="1"/>
</dbReference>
<keyword evidence="12" id="KW-1185">Reference proteome</keyword>